<evidence type="ECO:0000313" key="5">
    <source>
        <dbReference type="EMBL" id="PAV82414.1"/>
    </source>
</evidence>
<gene>
    <name evidence="5" type="ORF">WR25_11258</name>
</gene>
<reference evidence="5 6" key="1">
    <citation type="journal article" date="2017" name="Curr. Biol.">
        <title>Genome architecture and evolution of a unichromosomal asexual nematode.</title>
        <authorList>
            <person name="Fradin H."/>
            <person name="Zegar C."/>
            <person name="Gutwein M."/>
            <person name="Lucas J."/>
            <person name="Kovtun M."/>
            <person name="Corcoran D."/>
            <person name="Baugh L.R."/>
            <person name="Kiontke K."/>
            <person name="Gunsalus K."/>
            <person name="Fitch D.H."/>
            <person name="Piano F."/>
        </authorList>
    </citation>
    <scope>NUCLEOTIDE SEQUENCE [LARGE SCALE GENOMIC DNA]</scope>
    <source>
        <strain evidence="5">PF1309</strain>
    </source>
</reference>
<protein>
    <submittedName>
        <fullName evidence="5">Uncharacterized protein</fullName>
    </submittedName>
</protein>
<feature type="compositionally biased region" description="Basic and acidic residues" evidence="4">
    <location>
        <begin position="217"/>
        <end position="228"/>
    </location>
</feature>
<feature type="compositionally biased region" description="Polar residues" evidence="4">
    <location>
        <begin position="203"/>
        <end position="214"/>
    </location>
</feature>
<proteinExistence type="inferred from homology"/>
<evidence type="ECO:0000256" key="2">
    <source>
        <dbReference type="ARBA" id="ARBA00022741"/>
    </source>
</evidence>
<dbReference type="Gene3D" id="3.90.640.10">
    <property type="entry name" value="Actin, Chain A, domain 4"/>
    <property type="match status" value="1"/>
</dbReference>
<sequence length="476" mass="53424">MDRSRMPGFYDSQNEKAKTIIAAIFKEFTDLDAFDEWMKNEEIEFKEPPIQEAMKEESTSQSFDKWMNSEKVEFKEPPIQEAMKKRSTSQSIAKVTADPTPSLIPNNPLVEANTNETSENPNIRDAIAIDIGTSKCRISICKDKYIQIVEHEANRSVPSYVALSEQDEWFVGKMAENYAVCLQNVIYVEDCAKSAVNHIVASMPSSTATPNQPEGQPEAKKSRSDHGESSQQSENQAKLQDNLDKRTPLDDITIKLIDEPIAVAAAYAPRLNIDSKGDVALVFCMGAGYLQIATYFIQEKAQEEKTNWTDWIITEISGIEPIAENFAGDDIDRLIFEEMMEKLTQQVAAIGAAAIVSRTVTVAEKSIDYERVIKIIKEQEEEEEKKRNPPPMPTPAVVSAQDTIVPVQNEAVPAPANDIPISRTPNKIHVEDDKLPENADTSQGNLSEHPNTPYSQPHLYRRRVLIPFPKLKEQIE</sequence>
<evidence type="ECO:0000256" key="1">
    <source>
        <dbReference type="ARBA" id="ARBA00007381"/>
    </source>
</evidence>
<feature type="region of interest" description="Disordered" evidence="4">
    <location>
        <begin position="203"/>
        <end position="243"/>
    </location>
</feature>
<evidence type="ECO:0000256" key="4">
    <source>
        <dbReference type="SAM" id="MobiDB-lite"/>
    </source>
</evidence>
<keyword evidence="3" id="KW-0067">ATP-binding</keyword>
<evidence type="ECO:0000313" key="6">
    <source>
        <dbReference type="Proteomes" id="UP000218231"/>
    </source>
</evidence>
<dbReference type="InterPro" id="IPR013126">
    <property type="entry name" value="Hsp_70_fam"/>
</dbReference>
<dbReference type="Gene3D" id="3.30.420.40">
    <property type="match status" value="3"/>
</dbReference>
<dbReference type="Pfam" id="PF00012">
    <property type="entry name" value="HSP70"/>
    <property type="match status" value="1"/>
</dbReference>
<feature type="compositionally biased region" description="Polar residues" evidence="4">
    <location>
        <begin position="229"/>
        <end position="239"/>
    </location>
</feature>
<feature type="region of interest" description="Disordered" evidence="4">
    <location>
        <begin position="431"/>
        <end position="458"/>
    </location>
</feature>
<dbReference type="GO" id="GO:0005524">
    <property type="term" value="F:ATP binding"/>
    <property type="evidence" value="ECO:0007669"/>
    <property type="project" value="UniProtKB-KW"/>
</dbReference>
<dbReference type="SUPFAM" id="SSF53067">
    <property type="entry name" value="Actin-like ATPase domain"/>
    <property type="match status" value="1"/>
</dbReference>
<organism evidence="5 6">
    <name type="scientific">Diploscapter pachys</name>
    <dbReference type="NCBI Taxonomy" id="2018661"/>
    <lineage>
        <taxon>Eukaryota</taxon>
        <taxon>Metazoa</taxon>
        <taxon>Ecdysozoa</taxon>
        <taxon>Nematoda</taxon>
        <taxon>Chromadorea</taxon>
        <taxon>Rhabditida</taxon>
        <taxon>Rhabditina</taxon>
        <taxon>Rhabditomorpha</taxon>
        <taxon>Rhabditoidea</taxon>
        <taxon>Rhabditidae</taxon>
        <taxon>Diploscapter</taxon>
    </lineage>
</organism>
<feature type="compositionally biased region" description="Polar residues" evidence="4">
    <location>
        <begin position="439"/>
        <end position="455"/>
    </location>
</feature>
<dbReference type="GO" id="GO:0140662">
    <property type="term" value="F:ATP-dependent protein folding chaperone"/>
    <property type="evidence" value="ECO:0007669"/>
    <property type="project" value="InterPro"/>
</dbReference>
<name>A0A2A2L8D7_9BILA</name>
<dbReference type="EMBL" id="LIAE01007049">
    <property type="protein sequence ID" value="PAV82414.1"/>
    <property type="molecule type" value="Genomic_DNA"/>
</dbReference>
<dbReference type="InterPro" id="IPR043129">
    <property type="entry name" value="ATPase_NBD"/>
</dbReference>
<comment type="caution">
    <text evidence="5">The sequence shown here is derived from an EMBL/GenBank/DDBJ whole genome shotgun (WGS) entry which is preliminary data.</text>
</comment>
<keyword evidence="2" id="KW-0547">Nucleotide-binding</keyword>
<dbReference type="Proteomes" id="UP000218231">
    <property type="component" value="Unassembled WGS sequence"/>
</dbReference>
<dbReference type="AlphaFoldDB" id="A0A2A2L8D7"/>
<keyword evidence="6" id="KW-1185">Reference proteome</keyword>
<accession>A0A2A2L8D7</accession>
<comment type="similarity">
    <text evidence="1">Belongs to the heat shock protein 70 family.</text>
</comment>
<evidence type="ECO:0000256" key="3">
    <source>
        <dbReference type="ARBA" id="ARBA00022840"/>
    </source>
</evidence>